<sequence>MRSQRSSRRLSLKTILLFPVSDEPELVTLERQKVDARDFRPYMQASERRSIQNIRVQTDCCTIYFIEQTARNDFQENVSVTRELEAEGLMRPWLGPIIVVWDQDDALTSDNWTEKCNEVIVHLSSVYEAVERDGSIEYEGMEEEDEGEEE</sequence>
<organism evidence="1 2">
    <name type="scientific">Paramarasmius palmivorus</name>
    <dbReference type="NCBI Taxonomy" id="297713"/>
    <lineage>
        <taxon>Eukaryota</taxon>
        <taxon>Fungi</taxon>
        <taxon>Dikarya</taxon>
        <taxon>Basidiomycota</taxon>
        <taxon>Agaricomycotina</taxon>
        <taxon>Agaricomycetes</taxon>
        <taxon>Agaricomycetidae</taxon>
        <taxon>Agaricales</taxon>
        <taxon>Marasmiineae</taxon>
        <taxon>Marasmiaceae</taxon>
        <taxon>Paramarasmius</taxon>
    </lineage>
</organism>
<evidence type="ECO:0000313" key="2">
    <source>
        <dbReference type="Proteomes" id="UP001383192"/>
    </source>
</evidence>
<dbReference type="Proteomes" id="UP001383192">
    <property type="component" value="Unassembled WGS sequence"/>
</dbReference>
<evidence type="ECO:0000313" key="1">
    <source>
        <dbReference type="EMBL" id="KAK7014763.1"/>
    </source>
</evidence>
<gene>
    <name evidence="1" type="ORF">VNI00_019284</name>
</gene>
<dbReference type="EMBL" id="JAYKXP010000348">
    <property type="protein sequence ID" value="KAK7014763.1"/>
    <property type="molecule type" value="Genomic_DNA"/>
</dbReference>
<name>A0AAW0API9_9AGAR</name>
<comment type="caution">
    <text evidence="1">The sequence shown here is derived from an EMBL/GenBank/DDBJ whole genome shotgun (WGS) entry which is preliminary data.</text>
</comment>
<proteinExistence type="predicted"/>
<keyword evidence="2" id="KW-1185">Reference proteome</keyword>
<dbReference type="AlphaFoldDB" id="A0AAW0API9"/>
<reference evidence="1 2" key="1">
    <citation type="submission" date="2024-01" db="EMBL/GenBank/DDBJ databases">
        <title>A draft genome for a cacao thread blight-causing isolate of Paramarasmius palmivorus.</title>
        <authorList>
            <person name="Baruah I.K."/>
            <person name="Bukari Y."/>
            <person name="Amoako-Attah I."/>
            <person name="Meinhardt L.W."/>
            <person name="Bailey B.A."/>
            <person name="Cohen S.P."/>
        </authorList>
    </citation>
    <scope>NUCLEOTIDE SEQUENCE [LARGE SCALE GENOMIC DNA]</scope>
    <source>
        <strain evidence="1 2">GH-12</strain>
    </source>
</reference>
<protein>
    <submittedName>
        <fullName evidence="1">Uncharacterized protein</fullName>
    </submittedName>
</protein>
<accession>A0AAW0API9</accession>